<dbReference type="InterPro" id="IPR015943">
    <property type="entry name" value="WD40/YVTN_repeat-like_dom_sf"/>
</dbReference>
<evidence type="ECO:0000256" key="2">
    <source>
        <dbReference type="ARBA" id="ARBA00022737"/>
    </source>
</evidence>
<evidence type="ECO:0000256" key="1">
    <source>
        <dbReference type="ARBA" id="ARBA00022574"/>
    </source>
</evidence>
<dbReference type="AlphaFoldDB" id="A0A4P9XX37"/>
<dbReference type="PRINTS" id="PR00320">
    <property type="entry name" value="GPROTEINBRPT"/>
</dbReference>
<dbReference type="SUPFAM" id="SSF50978">
    <property type="entry name" value="WD40 repeat-like"/>
    <property type="match status" value="1"/>
</dbReference>
<dbReference type="PROSITE" id="PS50082">
    <property type="entry name" value="WD_REPEATS_2"/>
    <property type="match status" value="3"/>
</dbReference>
<evidence type="ECO:0000256" key="4">
    <source>
        <dbReference type="SAM" id="Coils"/>
    </source>
</evidence>
<keyword evidence="2" id="KW-0677">Repeat</keyword>
<dbReference type="Proteomes" id="UP000271241">
    <property type="component" value="Unassembled WGS sequence"/>
</dbReference>
<dbReference type="CDD" id="cd00200">
    <property type="entry name" value="WD40"/>
    <property type="match status" value="1"/>
</dbReference>
<organism evidence="5 6">
    <name type="scientific">Thamnocephalis sphaerospora</name>
    <dbReference type="NCBI Taxonomy" id="78915"/>
    <lineage>
        <taxon>Eukaryota</taxon>
        <taxon>Fungi</taxon>
        <taxon>Fungi incertae sedis</taxon>
        <taxon>Zoopagomycota</taxon>
        <taxon>Zoopagomycotina</taxon>
        <taxon>Zoopagomycetes</taxon>
        <taxon>Zoopagales</taxon>
        <taxon>Sigmoideomycetaceae</taxon>
        <taxon>Thamnocephalis</taxon>
    </lineage>
</organism>
<dbReference type="InterPro" id="IPR020472">
    <property type="entry name" value="WD40_PAC1"/>
</dbReference>
<dbReference type="OrthoDB" id="6262491at2759"/>
<dbReference type="PROSITE" id="PS50294">
    <property type="entry name" value="WD_REPEATS_REGION"/>
    <property type="match status" value="3"/>
</dbReference>
<dbReference type="Gene3D" id="2.130.10.10">
    <property type="entry name" value="YVTN repeat-like/Quinoprotein amine dehydrogenase"/>
    <property type="match status" value="2"/>
</dbReference>
<dbReference type="EMBL" id="KZ992434">
    <property type="protein sequence ID" value="RKP10857.1"/>
    <property type="molecule type" value="Genomic_DNA"/>
</dbReference>
<dbReference type="Pfam" id="PF00400">
    <property type="entry name" value="WD40"/>
    <property type="match status" value="3"/>
</dbReference>
<evidence type="ECO:0000313" key="5">
    <source>
        <dbReference type="EMBL" id="RKP10857.1"/>
    </source>
</evidence>
<evidence type="ECO:0000256" key="3">
    <source>
        <dbReference type="PROSITE-ProRule" id="PRU00221"/>
    </source>
</evidence>
<dbReference type="STRING" id="78915.A0A4P9XX37"/>
<dbReference type="InterPro" id="IPR001680">
    <property type="entry name" value="WD40_rpt"/>
</dbReference>
<dbReference type="PANTHER" id="PTHR22847">
    <property type="entry name" value="WD40 REPEAT PROTEIN"/>
    <property type="match status" value="1"/>
</dbReference>
<feature type="repeat" description="WD" evidence="3">
    <location>
        <begin position="393"/>
        <end position="424"/>
    </location>
</feature>
<dbReference type="GO" id="GO:1990234">
    <property type="term" value="C:transferase complex"/>
    <property type="evidence" value="ECO:0007669"/>
    <property type="project" value="UniProtKB-ARBA"/>
</dbReference>
<gene>
    <name evidence="5" type="ORF">THASP1DRAFT_12278</name>
</gene>
<protein>
    <submittedName>
        <fullName evidence="5">WD40-repeat-containing domain protein</fullName>
    </submittedName>
</protein>
<feature type="coiled-coil region" evidence="4">
    <location>
        <begin position="16"/>
        <end position="50"/>
    </location>
</feature>
<feature type="repeat" description="WD" evidence="3">
    <location>
        <begin position="150"/>
        <end position="181"/>
    </location>
</feature>
<dbReference type="PANTHER" id="PTHR22847:SF637">
    <property type="entry name" value="WD REPEAT DOMAIN 5B"/>
    <property type="match status" value="1"/>
</dbReference>
<keyword evidence="1 3" id="KW-0853">WD repeat</keyword>
<dbReference type="SMART" id="SM00320">
    <property type="entry name" value="WD40"/>
    <property type="match status" value="6"/>
</dbReference>
<name>A0A4P9XX37_9FUNG</name>
<keyword evidence="6" id="KW-1185">Reference proteome</keyword>
<evidence type="ECO:0000313" key="6">
    <source>
        <dbReference type="Proteomes" id="UP000271241"/>
    </source>
</evidence>
<accession>A0A4P9XX37</accession>
<proteinExistence type="predicted"/>
<sequence>MDSLINLQPGLEREQTEKLLREMQALKLKLDSLENENVALKKSIYDLSARYSASRQRAGPFLIDYDEDAELEPELLEKADSLGREVSESLGHAPRDRQKDNRILMLKHDLKNHNGAVYTVKYSPSGRLLASGSFDKTVRIWEHQKEVACFRKHTLNVSDLSWTSDSTELLSGSYDQTCKIWAPGSEKMKASYDCDGFVQAVMFNPQDNNVFAAGTSRNKLVLYDQRSTQPIQSFELDAMVNSLYFCSDGATLISGDSSGNIDAWSLPAGAYTNEHGHKPISHLSGCRSAADREEDTPYFAVNSYDNVIRVYQRNQDAESMSLRLLQSLKGCKNKNWPIRSALFEGRERKPATRVSLAPGKRKRRPVCLSLRCGRPRGRLPQYFMGTGHLLQRLEGHTDRVYSVDFHPTEPILCSCSADATIKIWAPVGRAKKKRDPIHL</sequence>
<feature type="repeat" description="WD" evidence="3">
    <location>
        <begin position="110"/>
        <end position="142"/>
    </location>
</feature>
<keyword evidence="4" id="KW-0175">Coiled coil</keyword>
<reference evidence="6" key="1">
    <citation type="journal article" date="2018" name="Nat. Microbiol.">
        <title>Leveraging single-cell genomics to expand the fungal tree of life.</title>
        <authorList>
            <person name="Ahrendt S.R."/>
            <person name="Quandt C.A."/>
            <person name="Ciobanu D."/>
            <person name="Clum A."/>
            <person name="Salamov A."/>
            <person name="Andreopoulos B."/>
            <person name="Cheng J.F."/>
            <person name="Woyke T."/>
            <person name="Pelin A."/>
            <person name="Henrissat B."/>
            <person name="Reynolds N.K."/>
            <person name="Benny G.L."/>
            <person name="Smith M.E."/>
            <person name="James T.Y."/>
            <person name="Grigoriev I.V."/>
        </authorList>
    </citation>
    <scope>NUCLEOTIDE SEQUENCE [LARGE SCALE GENOMIC DNA]</scope>
    <source>
        <strain evidence="6">RSA 1356</strain>
    </source>
</reference>
<dbReference type="InterPro" id="IPR036322">
    <property type="entry name" value="WD40_repeat_dom_sf"/>
</dbReference>